<dbReference type="RefSeq" id="WP_025005547.1">
    <property type="nucleotide sequence ID" value="NZ_AZEL01000026.1"/>
</dbReference>
<evidence type="ECO:0000313" key="5">
    <source>
        <dbReference type="Proteomes" id="UP000051311"/>
    </source>
</evidence>
<feature type="coiled-coil region" evidence="1">
    <location>
        <begin position="594"/>
        <end position="659"/>
    </location>
</feature>
<feature type="domain" description="YhaN AAA" evidence="3">
    <location>
        <begin position="1"/>
        <end position="207"/>
    </location>
</feature>
<dbReference type="OrthoDB" id="9764467at2"/>
<evidence type="ECO:0000256" key="1">
    <source>
        <dbReference type="SAM" id="Coils"/>
    </source>
</evidence>
<dbReference type="eggNOG" id="COG0419">
    <property type="taxonomic scope" value="Bacteria"/>
</dbReference>
<gene>
    <name evidence="4" type="ORF">FC37_GL000968</name>
</gene>
<protein>
    <recommendedName>
        <fullName evidence="3">YhaN AAA domain-containing protein</fullName>
    </recommendedName>
</protein>
<evidence type="ECO:0000256" key="2">
    <source>
        <dbReference type="SAM" id="Phobius"/>
    </source>
</evidence>
<sequence>MRLKQIKIVNFGQFSNKKFDLPGDQINVFFGANEAGKSTTVAFIKQIMFGFHLRSNASPFFEDYTPLAHVSPMGGSLIFENGDSEYELERLYAKGDKTKKGILTVKKDGQVVSESLFFDQIQNIDGSFYADSFIFNQEMLGQVTSLSQEDLLERIYYLGATNSGQLLKLRDDFAKEAGKLFKKTGKKPEVNRLLKQIETDRDKLVQTKAEFSDYEELAQDLKDHQDRLKKAQQALANIQTKQASLRDLQKELSNYTTLLDLQKQIKDIKFDSENYQKAQDLMAQGRNLQKMMQSLQKQLSELTEEDLIDLNESKKVVQQKPQLLQWQVEYRNCLQKADQLKQEEQQLLALSPEINELRDLNTEDIKQLKEDFLALPAKQNEEVNEISSSDKLWYIVGAVLVVLGLILLGTAGVVGIIVLIAGIGLAGFGYVKNTQASKQAADILAKQKAVKNQRQAFYSKYNLDPDMLDLNSVLTNLNQYKLKESAEKTNAEELNKINRQVAQLAANVQNVLREPIDDDFDQVLNGLDEIEEQINKQQELTQKKSNLTSSLNQDKQELKELGLKLKAVFAQANVENMADYDAAYQESLDQAKIKAQYDALEKSLHDDLDELKQEAKEPGKVLAQLQSLAAQSSDVTEEIDELQQQVAKLQVQLDNLADSTAVFEAKQELANTETNFVNSSQEYLANLLASKWISRSLDLASNERFPKMLNAAKEYFALLTGGRYVNIVLDKKLTVMRKDGKKREVKYLSRGTAEQLYFALKLAFIEQIKDKINLPILIDDSFVNFDDRRISYIKKLLEKISENNQVLIFTAQEKLVDQLEITPLTFTKGTQDA</sequence>
<dbReference type="EMBL" id="AZEL01000026">
    <property type="protein sequence ID" value="KRL23242.1"/>
    <property type="molecule type" value="Genomic_DNA"/>
</dbReference>
<dbReference type="STRING" id="1423748.FC37_GL000968"/>
<dbReference type="Gene3D" id="3.40.50.300">
    <property type="entry name" value="P-loop containing nucleotide triphosphate hydrolases"/>
    <property type="match status" value="2"/>
</dbReference>
<dbReference type="AlphaFoldDB" id="A0A0R1P0E4"/>
<keyword evidence="1" id="KW-0175">Coiled coil</keyword>
<name>A0A0R1P0E4_9LACO</name>
<feature type="coiled-coil region" evidence="1">
    <location>
        <begin position="483"/>
        <end position="557"/>
    </location>
</feature>
<accession>A0A0R1P0E4</accession>
<dbReference type="InterPro" id="IPR027417">
    <property type="entry name" value="P-loop_NTPase"/>
</dbReference>
<dbReference type="PATRIC" id="fig|1423748.3.peg.1014"/>
<proteinExistence type="predicted"/>
<reference evidence="4 5" key="1">
    <citation type="journal article" date="2015" name="Genome Announc.">
        <title>Expanding the biotechnology potential of lactobacilli through comparative genomics of 213 strains and associated genera.</title>
        <authorList>
            <person name="Sun Z."/>
            <person name="Harris H.M."/>
            <person name="McCann A."/>
            <person name="Guo C."/>
            <person name="Argimon S."/>
            <person name="Zhang W."/>
            <person name="Yang X."/>
            <person name="Jeffery I.B."/>
            <person name="Cooney J.C."/>
            <person name="Kagawa T.F."/>
            <person name="Liu W."/>
            <person name="Song Y."/>
            <person name="Salvetti E."/>
            <person name="Wrobel A."/>
            <person name="Rasinkangas P."/>
            <person name="Parkhill J."/>
            <person name="Rea M.C."/>
            <person name="O'Sullivan O."/>
            <person name="Ritari J."/>
            <person name="Douillard F.P."/>
            <person name="Paul Ross R."/>
            <person name="Yang R."/>
            <person name="Briner A.E."/>
            <person name="Felis G.E."/>
            <person name="de Vos W.M."/>
            <person name="Barrangou R."/>
            <person name="Klaenhammer T.R."/>
            <person name="Caufield P.W."/>
            <person name="Cui Y."/>
            <person name="Zhang H."/>
            <person name="O'Toole P.W."/>
        </authorList>
    </citation>
    <scope>NUCLEOTIDE SEQUENCE [LARGE SCALE GENOMIC DNA]</scope>
    <source>
        <strain evidence="4 5">DSM 10532</strain>
    </source>
</reference>
<dbReference type="Pfam" id="PF13514">
    <property type="entry name" value="AAA_27"/>
    <property type="match status" value="1"/>
</dbReference>
<dbReference type="PANTHER" id="PTHR41259">
    <property type="entry name" value="DOUBLE-STRAND BREAK REPAIR RAD50 ATPASE, PUTATIVE-RELATED"/>
    <property type="match status" value="1"/>
</dbReference>
<keyword evidence="2" id="KW-0812">Transmembrane</keyword>
<dbReference type="InterPro" id="IPR038734">
    <property type="entry name" value="YhaN_AAA"/>
</dbReference>
<dbReference type="SUPFAM" id="SSF52540">
    <property type="entry name" value="P-loop containing nucleoside triphosphate hydrolases"/>
    <property type="match status" value="1"/>
</dbReference>
<comment type="caution">
    <text evidence="4">The sequence shown here is derived from an EMBL/GenBank/DDBJ whole genome shotgun (WGS) entry which is preliminary data.</text>
</comment>
<keyword evidence="2" id="KW-0472">Membrane</keyword>
<evidence type="ECO:0000313" key="4">
    <source>
        <dbReference type="EMBL" id="KRL23242.1"/>
    </source>
</evidence>
<dbReference type="Proteomes" id="UP000051311">
    <property type="component" value="Unassembled WGS sequence"/>
</dbReference>
<organism evidence="4 5">
    <name type="scientific">Lactobacillus gallinarum DSM 10532 = JCM 2011</name>
    <dbReference type="NCBI Taxonomy" id="1423748"/>
    <lineage>
        <taxon>Bacteria</taxon>
        <taxon>Bacillati</taxon>
        <taxon>Bacillota</taxon>
        <taxon>Bacilli</taxon>
        <taxon>Lactobacillales</taxon>
        <taxon>Lactobacillaceae</taxon>
        <taxon>Lactobacillus</taxon>
    </lineage>
</organism>
<dbReference type="PANTHER" id="PTHR41259:SF1">
    <property type="entry name" value="DOUBLE-STRAND BREAK REPAIR RAD50 ATPASE, PUTATIVE-RELATED"/>
    <property type="match status" value="1"/>
</dbReference>
<feature type="transmembrane region" description="Helical" evidence="2">
    <location>
        <begin position="392"/>
        <end position="425"/>
    </location>
</feature>
<evidence type="ECO:0000259" key="3">
    <source>
        <dbReference type="Pfam" id="PF13514"/>
    </source>
</evidence>
<keyword evidence="2" id="KW-1133">Transmembrane helix</keyword>
<feature type="coiled-coil region" evidence="1">
    <location>
        <begin position="190"/>
        <end position="350"/>
    </location>
</feature>
<dbReference type="eggNOG" id="COG4717">
    <property type="taxonomic scope" value="Bacteria"/>
</dbReference>